<evidence type="ECO:0000256" key="4">
    <source>
        <dbReference type="ARBA" id="ARBA00022737"/>
    </source>
</evidence>
<gene>
    <name evidence="21" type="ORF">LX15_001499</name>
</gene>
<keyword evidence="2" id="KW-0963">Cytoplasm</keyword>
<dbReference type="PROSITE" id="PS51007">
    <property type="entry name" value="CYTC"/>
    <property type="match status" value="1"/>
</dbReference>
<keyword evidence="22" id="KW-1185">Reference proteome</keyword>
<comment type="subcellular location">
    <subcellularLocation>
        <location evidence="1">Cytoplasm</location>
    </subcellularLocation>
</comment>
<keyword evidence="14" id="KW-0234">DNA repair</keyword>
<reference evidence="21 22" key="1">
    <citation type="submission" date="2022-06" db="EMBL/GenBank/DDBJ databases">
        <title>Genomic Encyclopedia of Archaeal and Bacterial Type Strains, Phase II (KMG-II): from individual species to whole genera.</title>
        <authorList>
            <person name="Goeker M."/>
        </authorList>
    </citation>
    <scope>NUCLEOTIDE SEQUENCE [LARGE SCALE GENOMIC DNA]</scope>
    <source>
        <strain evidence="21 22">DSM 40477</strain>
    </source>
</reference>
<dbReference type="Proteomes" id="UP001205311">
    <property type="component" value="Unassembled WGS sequence"/>
</dbReference>
<keyword evidence="13" id="KW-0238">DNA-binding</keyword>
<dbReference type="InterPro" id="IPR041552">
    <property type="entry name" value="UvrA_DNA-bd"/>
</dbReference>
<feature type="region of interest" description="Disordered" evidence="19">
    <location>
        <begin position="37"/>
        <end position="96"/>
    </location>
</feature>
<feature type="compositionally biased region" description="Low complexity" evidence="19">
    <location>
        <begin position="65"/>
        <end position="74"/>
    </location>
</feature>
<keyword evidence="7" id="KW-0228">DNA excision</keyword>
<keyword evidence="11" id="KW-0267">Excision nuclease</keyword>
<evidence type="ECO:0000256" key="12">
    <source>
        <dbReference type="ARBA" id="ARBA00023004"/>
    </source>
</evidence>
<evidence type="ECO:0000256" key="16">
    <source>
        <dbReference type="ARBA" id="ARBA00039316"/>
    </source>
</evidence>
<feature type="compositionally biased region" description="Gly residues" evidence="19">
    <location>
        <begin position="79"/>
        <end position="96"/>
    </location>
</feature>
<evidence type="ECO:0000256" key="7">
    <source>
        <dbReference type="ARBA" id="ARBA00022769"/>
    </source>
</evidence>
<evidence type="ECO:0000256" key="17">
    <source>
        <dbReference type="ARBA" id="ARBA00042156"/>
    </source>
</evidence>
<evidence type="ECO:0000256" key="2">
    <source>
        <dbReference type="ARBA" id="ARBA00022490"/>
    </source>
</evidence>
<evidence type="ECO:0000259" key="20">
    <source>
        <dbReference type="PROSITE" id="PS51007"/>
    </source>
</evidence>
<dbReference type="Gene3D" id="3.40.50.300">
    <property type="entry name" value="P-loop containing nucleotide triphosphate hydrolases"/>
    <property type="match status" value="2"/>
</dbReference>
<comment type="caution">
    <text evidence="21">The sequence shown here is derived from an EMBL/GenBank/DDBJ whole genome shotgun (WGS) entry which is preliminary data.</text>
</comment>
<dbReference type="PANTHER" id="PTHR43152">
    <property type="entry name" value="UVRABC SYSTEM PROTEIN A"/>
    <property type="match status" value="1"/>
</dbReference>
<dbReference type="InterPro" id="IPR027417">
    <property type="entry name" value="P-loop_NTPase"/>
</dbReference>
<evidence type="ECO:0000256" key="6">
    <source>
        <dbReference type="ARBA" id="ARBA00022763"/>
    </source>
</evidence>
<evidence type="ECO:0000256" key="15">
    <source>
        <dbReference type="ARBA" id="ARBA00038000"/>
    </source>
</evidence>
<evidence type="ECO:0000256" key="5">
    <source>
        <dbReference type="ARBA" id="ARBA00022741"/>
    </source>
</evidence>
<keyword evidence="12 18" id="KW-0408">Iron</keyword>
<dbReference type="PROSITE" id="PS00211">
    <property type="entry name" value="ABC_TRANSPORTER_1"/>
    <property type="match status" value="2"/>
</dbReference>
<dbReference type="Gene3D" id="1.10.8.280">
    <property type="entry name" value="ABC transporter ATPase domain-like"/>
    <property type="match status" value="1"/>
</dbReference>
<comment type="similarity">
    <text evidence="15">Belongs to the ABC transporter superfamily. UvrA family.</text>
</comment>
<feature type="domain" description="Cytochrome c" evidence="20">
    <location>
        <begin position="224"/>
        <end position="380"/>
    </location>
</feature>
<dbReference type="EMBL" id="JAMTCP010000005">
    <property type="protein sequence ID" value="MCP2257813.1"/>
    <property type="molecule type" value="Genomic_DNA"/>
</dbReference>
<evidence type="ECO:0000256" key="19">
    <source>
        <dbReference type="SAM" id="MobiDB-lite"/>
    </source>
</evidence>
<evidence type="ECO:0000256" key="3">
    <source>
        <dbReference type="ARBA" id="ARBA00022723"/>
    </source>
</evidence>
<keyword evidence="9" id="KW-0862">Zinc</keyword>
<keyword evidence="6" id="KW-0227">DNA damage</keyword>
<evidence type="ECO:0000313" key="22">
    <source>
        <dbReference type="Proteomes" id="UP001205311"/>
    </source>
</evidence>
<evidence type="ECO:0000256" key="10">
    <source>
        <dbReference type="ARBA" id="ARBA00022840"/>
    </source>
</evidence>
<organism evidence="21 22">
    <name type="scientific">Streptoalloteichus tenebrarius (strain ATCC 17920 / DSM 40477 / JCM 4838 / CBS 697.72 / NBRC 16177 / NCIMB 11028 / NRRL B-12390 / A12253. 1 / ISP 5477)</name>
    <name type="common">Streptomyces tenebrarius</name>
    <dbReference type="NCBI Taxonomy" id="1933"/>
    <lineage>
        <taxon>Bacteria</taxon>
        <taxon>Bacillati</taxon>
        <taxon>Actinomycetota</taxon>
        <taxon>Actinomycetes</taxon>
        <taxon>Pseudonocardiales</taxon>
        <taxon>Pseudonocardiaceae</taxon>
        <taxon>Streptoalloteichus</taxon>
    </lineage>
</organism>
<keyword evidence="3 18" id="KW-0479">Metal-binding</keyword>
<evidence type="ECO:0000256" key="18">
    <source>
        <dbReference type="PROSITE-ProRule" id="PRU00433"/>
    </source>
</evidence>
<evidence type="ECO:0000256" key="11">
    <source>
        <dbReference type="ARBA" id="ARBA00022881"/>
    </source>
</evidence>
<dbReference type="InterPro" id="IPR009056">
    <property type="entry name" value="Cyt_c-like_dom"/>
</dbReference>
<proteinExistence type="inferred from homology"/>
<evidence type="ECO:0000256" key="13">
    <source>
        <dbReference type="ARBA" id="ARBA00023125"/>
    </source>
</evidence>
<keyword evidence="5" id="KW-0547">Nucleotide-binding</keyword>
<evidence type="ECO:0000256" key="14">
    <source>
        <dbReference type="ARBA" id="ARBA00023204"/>
    </source>
</evidence>
<dbReference type="Gene3D" id="1.20.1580.10">
    <property type="entry name" value="ABC transporter ATPase like domain"/>
    <property type="match status" value="2"/>
</dbReference>
<sequence length="921" mass="97962">MVASGGSPQSVNTAIRVNMFAGLPCVGLDEFGVRGTPMLDAAENPRGNPGARDGGDMEEHMSGSTATDTTTEATRVSGAAGGGDGRAGGTGGDGGDGWIEVVGARTHNLRDVTVRIPRGRIVAFTGVSGSGKTSLAIDTVHAEAQLRYLEGLSPFVRQYVTPRDRPQVDRISNLGATLAVDQRKLNRNARSTIGTMTGIDAYLGLMYSRLPRFASATGPDGPDGAGGAGEPLLTSMHFDRHTPEGSCPACHGSGGTLHADPDLIITRPDLPLLDGASPWYAKLISPEQAAVPSVAEHYGVDLSVPWRELPERFREAMLYGTGDEEIAVSIRIPNRNTASEWIYNNKQGFRGAVAEVERLFAAATTDTAKQRYARFMRQVTCEECGGSGFGETARSVRLGGLTYLEVITLPVNQVSRWVDAVDRELTPAQREIADTLLPEIASRLRLLNLLGLSHVQISRNAPSLSGGELQRARVAAQLGTALTGIIFVLDEPSSGLHPADKEPLFEILAGIRDAGNTVLLVEHDPELVRRADWVIDIGPGAGRDGGRLVASAPPAEVAAHPESLTGRYLDHGRKRAVRERRPVTPGSGRWITLVDVATHNVRLDRVAFPVDRLTCITGVSGSGKSSLLHQGLAAAVRAGLDGGRAEAVGRVEGLGHLDWVTVVDQDPIGRTPRSNPATYTKAFDAIRQLFAGTAEARARGLTSSSFSFNSEGGRCEVCKGYGRRLVEMHFLPDVWVTCDACDGRRFREEVLEVTYQGMAVDQVLDLTVDEAAERLTSPKTLATTLRAMRRVGLGYLQLGQSATELSGGEAQRLKLASAIMRGTRGDSHGLVILDEPVTGLHPANVQCMVDAFEALLAGGNTVVVAEHDLHFAGCADWILDMGPGAGVEGGRLVNQGGVREVAAGEGPTARHLRRLLETGQV</sequence>
<evidence type="ECO:0000313" key="21">
    <source>
        <dbReference type="EMBL" id="MCP2257813.1"/>
    </source>
</evidence>
<dbReference type="Pfam" id="PF17755">
    <property type="entry name" value="UvrA_DNA-bind"/>
    <property type="match status" value="1"/>
</dbReference>
<name>A0ABT1HQN1_STRSD</name>
<protein>
    <recommendedName>
        <fullName evidence="16">UvrABC system protein A</fullName>
    </recommendedName>
    <alternativeName>
        <fullName evidence="17">Excinuclease ABC subunit A</fullName>
    </alternativeName>
</protein>
<dbReference type="PANTHER" id="PTHR43152:SF1">
    <property type="entry name" value="UVRA PROTEIN"/>
    <property type="match status" value="1"/>
</dbReference>
<evidence type="ECO:0000256" key="9">
    <source>
        <dbReference type="ARBA" id="ARBA00022833"/>
    </source>
</evidence>
<evidence type="ECO:0000256" key="8">
    <source>
        <dbReference type="ARBA" id="ARBA00022771"/>
    </source>
</evidence>
<accession>A0ABT1HQN1</accession>
<keyword evidence="4" id="KW-0677">Repeat</keyword>
<keyword evidence="18" id="KW-0349">Heme</keyword>
<dbReference type="InterPro" id="IPR017871">
    <property type="entry name" value="ABC_transporter-like_CS"/>
</dbReference>
<evidence type="ECO:0000256" key="1">
    <source>
        <dbReference type="ARBA" id="ARBA00004496"/>
    </source>
</evidence>
<dbReference type="SUPFAM" id="SSF52540">
    <property type="entry name" value="P-loop containing nucleoside triphosphate hydrolases"/>
    <property type="match status" value="2"/>
</dbReference>
<keyword evidence="8" id="KW-0863">Zinc-finger</keyword>
<keyword evidence="10" id="KW-0067">ATP-binding</keyword>